<organism evidence="13 14">
    <name type="scientific">Strigamia maritima</name>
    <name type="common">European centipede</name>
    <name type="synonym">Geophilus maritimus</name>
    <dbReference type="NCBI Taxonomy" id="126957"/>
    <lineage>
        <taxon>Eukaryota</taxon>
        <taxon>Metazoa</taxon>
        <taxon>Ecdysozoa</taxon>
        <taxon>Arthropoda</taxon>
        <taxon>Myriapoda</taxon>
        <taxon>Chilopoda</taxon>
        <taxon>Pleurostigmophora</taxon>
        <taxon>Geophilomorpha</taxon>
        <taxon>Linotaeniidae</taxon>
        <taxon>Strigamia</taxon>
    </lineage>
</organism>
<dbReference type="EC" id="1.13.11.54" evidence="12"/>
<dbReference type="Gene3D" id="2.60.120.10">
    <property type="entry name" value="Jelly Rolls"/>
    <property type="match status" value="1"/>
</dbReference>
<dbReference type="Proteomes" id="UP000014500">
    <property type="component" value="Unassembled WGS sequence"/>
</dbReference>
<dbReference type="SUPFAM" id="SSF51182">
    <property type="entry name" value="RmlC-like cupins"/>
    <property type="match status" value="1"/>
</dbReference>
<name>T1ITN9_STRMM</name>
<evidence type="ECO:0000256" key="12">
    <source>
        <dbReference type="HAMAP-Rule" id="MF_03154"/>
    </source>
</evidence>
<dbReference type="GO" id="GO:0005737">
    <property type="term" value="C:cytoplasm"/>
    <property type="evidence" value="ECO:0007669"/>
    <property type="project" value="UniProtKB-SubCell"/>
</dbReference>
<evidence type="ECO:0000256" key="1">
    <source>
        <dbReference type="ARBA" id="ARBA00000428"/>
    </source>
</evidence>
<dbReference type="InterPro" id="IPR011051">
    <property type="entry name" value="RmlC_Cupin_sf"/>
</dbReference>
<dbReference type="Pfam" id="PF03079">
    <property type="entry name" value="ARD"/>
    <property type="match status" value="1"/>
</dbReference>
<evidence type="ECO:0000256" key="11">
    <source>
        <dbReference type="ARBA" id="ARBA00023242"/>
    </source>
</evidence>
<dbReference type="GO" id="GO:0010309">
    <property type="term" value="F:acireductone dioxygenase [iron(II)-requiring] activity"/>
    <property type="evidence" value="ECO:0007669"/>
    <property type="project" value="UniProtKB-UniRule"/>
</dbReference>
<dbReference type="GO" id="GO:0005634">
    <property type="term" value="C:nucleus"/>
    <property type="evidence" value="ECO:0007669"/>
    <property type="project" value="UniProtKB-SubCell"/>
</dbReference>
<evidence type="ECO:0000256" key="8">
    <source>
        <dbReference type="ARBA" id="ARBA00023002"/>
    </source>
</evidence>
<keyword evidence="14" id="KW-1185">Reference proteome</keyword>
<sequence>MVKAWYMDDSEDDQRAEHHLNPPKYVTLDELKKLSGVLYWQIDVDRLDEGKLDSIRKQRNYTYQDEIEISPDKLANYEERIKIFFQEHLHSDEEIRLVLEGGGYFDVRDTNDEWIRIEVRKGDLLVLPAGIYHRFTLDKNNYIKAMRLFIGEPIWTPINRPADDHPARKTYQDLQENLFED</sequence>
<evidence type="ECO:0000256" key="3">
    <source>
        <dbReference type="ARBA" id="ARBA00022490"/>
    </source>
</evidence>
<dbReference type="GO" id="GO:0010308">
    <property type="term" value="F:acireductone dioxygenase (Ni2+-requiring) activity"/>
    <property type="evidence" value="ECO:0007669"/>
    <property type="project" value="UniProtKB-UniRule"/>
</dbReference>
<dbReference type="eggNOG" id="KOG2107">
    <property type="taxonomic scope" value="Eukaryota"/>
</dbReference>
<evidence type="ECO:0000256" key="2">
    <source>
        <dbReference type="ARBA" id="ARBA00004413"/>
    </source>
</evidence>
<comment type="catalytic activity">
    <reaction evidence="1 12">
        <text>1,2-dihydroxy-5-(methylsulfanyl)pent-1-en-3-one + O2 = 4-methylsulfanyl-2-oxobutanoate + formate + 2 H(+)</text>
        <dbReference type="Rhea" id="RHEA:24504"/>
        <dbReference type="ChEBI" id="CHEBI:15378"/>
        <dbReference type="ChEBI" id="CHEBI:15379"/>
        <dbReference type="ChEBI" id="CHEBI:15740"/>
        <dbReference type="ChEBI" id="CHEBI:16723"/>
        <dbReference type="ChEBI" id="CHEBI:49252"/>
        <dbReference type="EC" id="1.13.11.54"/>
    </reaction>
</comment>
<dbReference type="PANTHER" id="PTHR23418">
    <property type="entry name" value="ACIREDUCTONE DIOXYGENASE"/>
    <property type="match status" value="1"/>
</dbReference>
<dbReference type="FunFam" id="2.60.120.10:FF:000031">
    <property type="entry name" value="1,2-dihydroxy-3-keto-5-methylthiopentene dioxygenase"/>
    <property type="match status" value="1"/>
</dbReference>
<feature type="binding site" evidence="12">
    <location>
        <position position="88"/>
    </location>
    <ligand>
        <name>Ni(2+)</name>
        <dbReference type="ChEBI" id="CHEBI:49786"/>
        <note>for nickel-dependent acireductone dioxygenase activity</note>
    </ligand>
</feature>
<reference evidence="13" key="2">
    <citation type="submission" date="2015-02" db="UniProtKB">
        <authorList>
            <consortium name="EnsemblMetazoa"/>
        </authorList>
    </citation>
    <scope>IDENTIFICATION</scope>
</reference>
<feature type="binding site" evidence="12">
    <location>
        <position position="94"/>
    </location>
    <ligand>
        <name>Ni(2+)</name>
        <dbReference type="ChEBI" id="CHEBI:49786"/>
        <note>for nickel-dependent acireductone dioxygenase activity</note>
    </ligand>
</feature>
<keyword evidence="6 12" id="KW-0479">Metal-binding</keyword>
<protein>
    <recommendedName>
        <fullName evidence="12">Acireductone dioxygenase</fullName>
    </recommendedName>
    <alternativeName>
        <fullName evidence="12">Acireductone dioxygenase (Fe(2+)-requiring)</fullName>
        <shortName evidence="12">ARD'</shortName>
        <shortName evidence="12">Fe-ARD</shortName>
        <ecNumber evidence="12">1.13.11.54</ecNumber>
    </alternativeName>
    <alternativeName>
        <fullName evidence="12">Acireductone dioxygenase (Ni(2+)-requiring)</fullName>
        <shortName evidence="12">ARD</shortName>
        <shortName evidence="12">Ni-ARD</shortName>
        <ecNumber evidence="12">1.13.11.53</ecNumber>
    </alternativeName>
</protein>
<dbReference type="AlphaFoldDB" id="T1ITN9"/>
<dbReference type="InterPro" id="IPR004313">
    <property type="entry name" value="ARD"/>
</dbReference>
<keyword evidence="4 12" id="KW-0533">Nickel</keyword>
<keyword evidence="9 12" id="KW-0408">Iron</keyword>
<comment type="cofactor">
    <cofactor evidence="12">
        <name>Fe(2+)</name>
        <dbReference type="ChEBI" id="CHEBI:29033"/>
    </cofactor>
    <cofactor evidence="12">
        <name>Ni(2+)</name>
        <dbReference type="ChEBI" id="CHEBI:49786"/>
    </cofactor>
    <text evidence="12">Binds either 1 Fe or Ni cation per monomer. Iron-binding promotes an acireductone dioxygenase reaction producing 2-keto-4-methylthiobutyrate, while nickel-binding promotes an acireductone dioxygenase reaction producing 3-(methylsulfanyl)propanoate.</text>
</comment>
<evidence type="ECO:0000256" key="4">
    <source>
        <dbReference type="ARBA" id="ARBA00022596"/>
    </source>
</evidence>
<keyword evidence="7 12" id="KW-0223">Dioxygenase</keyword>
<dbReference type="EMBL" id="JH431493">
    <property type="status" value="NOT_ANNOTATED_CDS"/>
    <property type="molecule type" value="Genomic_DNA"/>
</dbReference>
<dbReference type="GO" id="GO:0016151">
    <property type="term" value="F:nickel cation binding"/>
    <property type="evidence" value="ECO:0007669"/>
    <property type="project" value="UniProtKB-UniRule"/>
</dbReference>
<comment type="catalytic activity">
    <reaction evidence="12">
        <text>1,2-dihydroxy-5-(methylsulfanyl)pent-1-en-3-one + O2 = 3-(methylsulfanyl)propanoate + CO + formate + 2 H(+)</text>
        <dbReference type="Rhea" id="RHEA:14161"/>
        <dbReference type="ChEBI" id="CHEBI:15378"/>
        <dbReference type="ChEBI" id="CHEBI:15379"/>
        <dbReference type="ChEBI" id="CHEBI:15740"/>
        <dbReference type="ChEBI" id="CHEBI:17245"/>
        <dbReference type="ChEBI" id="CHEBI:49016"/>
        <dbReference type="ChEBI" id="CHEBI:49252"/>
        <dbReference type="EC" id="1.13.11.53"/>
    </reaction>
</comment>
<evidence type="ECO:0000256" key="7">
    <source>
        <dbReference type="ARBA" id="ARBA00022964"/>
    </source>
</evidence>
<feature type="binding site" evidence="12">
    <location>
        <position position="90"/>
    </location>
    <ligand>
        <name>Fe(2+)</name>
        <dbReference type="ChEBI" id="CHEBI:29033"/>
        <note>for iron-dependent acireductone dioxygenase activity</note>
    </ligand>
</feature>
<dbReference type="HOGENOM" id="CLU_090154_0_1_1"/>
<comment type="function">
    <text evidence="12">Catalyzes 2 different reactions between oxygen and the acireductone 1,2-dihydroxy-3-keto-5-methylthiopentene (DHK-MTPene) depending upon the metal bound in the active site. Fe-containing acireductone dioxygenase (Fe-ARD) produces formate and 2-keto-4-methylthiobutyrate (KMTB), the alpha-ketoacid precursor of methionine in the methionine recycle pathway. Ni-containing acireductone dioxygenase (Ni-ARD) produces methylthiopropionate, carbon monoxide and formate, and does not lie on the methionine recycle pathway.</text>
</comment>
<keyword evidence="3 12" id="KW-0963">Cytoplasm</keyword>
<dbReference type="STRING" id="126957.T1ITN9"/>
<proteinExistence type="inferred from homology"/>
<evidence type="ECO:0000256" key="5">
    <source>
        <dbReference type="ARBA" id="ARBA00022605"/>
    </source>
</evidence>
<accession>T1ITN9</accession>
<evidence type="ECO:0000256" key="10">
    <source>
        <dbReference type="ARBA" id="ARBA00023167"/>
    </source>
</evidence>
<dbReference type="GO" id="GO:0019509">
    <property type="term" value="P:L-methionine salvage from methylthioadenosine"/>
    <property type="evidence" value="ECO:0007669"/>
    <property type="project" value="UniProtKB-UniRule"/>
</dbReference>
<dbReference type="PhylomeDB" id="T1ITN9"/>
<dbReference type="OMA" id="WYMDESQ"/>
<reference evidence="14" key="1">
    <citation type="submission" date="2011-05" db="EMBL/GenBank/DDBJ databases">
        <authorList>
            <person name="Richards S.R."/>
            <person name="Qu J."/>
            <person name="Jiang H."/>
            <person name="Jhangiani S.N."/>
            <person name="Agravi P."/>
            <person name="Goodspeed R."/>
            <person name="Gross S."/>
            <person name="Mandapat C."/>
            <person name="Jackson L."/>
            <person name="Mathew T."/>
            <person name="Pu L."/>
            <person name="Thornton R."/>
            <person name="Saada N."/>
            <person name="Wilczek-Boney K.B."/>
            <person name="Lee S."/>
            <person name="Kovar C."/>
            <person name="Wu Y."/>
            <person name="Scherer S.E."/>
            <person name="Worley K.C."/>
            <person name="Muzny D.M."/>
            <person name="Gibbs R."/>
        </authorList>
    </citation>
    <scope>NUCLEOTIDE SEQUENCE</scope>
    <source>
        <strain evidence="14">Brora</strain>
    </source>
</reference>
<feature type="binding site" evidence="12">
    <location>
        <position position="88"/>
    </location>
    <ligand>
        <name>Fe(2+)</name>
        <dbReference type="ChEBI" id="CHEBI:29033"/>
        <note>for iron-dependent acireductone dioxygenase activity</note>
    </ligand>
</feature>
<keyword evidence="5 12" id="KW-0028">Amino-acid biosynthesis</keyword>
<feature type="binding site" evidence="12">
    <location>
        <position position="94"/>
    </location>
    <ligand>
        <name>Fe(2+)</name>
        <dbReference type="ChEBI" id="CHEBI:29033"/>
        <note>for iron-dependent acireductone dioxygenase activity</note>
    </ligand>
</feature>
<dbReference type="PANTHER" id="PTHR23418:SF0">
    <property type="entry name" value="ACIREDUCTONE DIOXYGENASE"/>
    <property type="match status" value="1"/>
</dbReference>
<feature type="binding site" evidence="12">
    <location>
        <position position="90"/>
    </location>
    <ligand>
        <name>Ni(2+)</name>
        <dbReference type="ChEBI" id="CHEBI:49786"/>
        <note>for nickel-dependent acireductone dioxygenase activity</note>
    </ligand>
</feature>
<keyword evidence="11 12" id="KW-0539">Nucleus</keyword>
<dbReference type="GO" id="GO:0005886">
    <property type="term" value="C:plasma membrane"/>
    <property type="evidence" value="ECO:0007669"/>
    <property type="project" value="UniProtKB-SubCell"/>
</dbReference>
<dbReference type="EnsemblMetazoa" id="SMAR004492-RA">
    <property type="protein sequence ID" value="SMAR004492-PA"/>
    <property type="gene ID" value="SMAR004492"/>
</dbReference>
<evidence type="ECO:0000256" key="6">
    <source>
        <dbReference type="ARBA" id="ARBA00022723"/>
    </source>
</evidence>
<evidence type="ECO:0000313" key="14">
    <source>
        <dbReference type="Proteomes" id="UP000014500"/>
    </source>
</evidence>
<comment type="pathway">
    <text evidence="12">Amino-acid biosynthesis; L-methionine biosynthesis via salvage pathway; L-methionine from S-methyl-5-thio-alpha-D-ribose 1-phosphate: step 5/6.</text>
</comment>
<keyword evidence="10 12" id="KW-0486">Methionine biosynthesis</keyword>
<dbReference type="HAMAP" id="MF_03154">
    <property type="entry name" value="Salvage_MtnD_euk"/>
    <property type="match status" value="1"/>
</dbReference>
<comment type="similarity">
    <text evidence="12">Belongs to the acireductone dioxygenase (ARD) family.</text>
</comment>
<dbReference type="UniPathway" id="UPA00904">
    <property type="reaction ID" value="UER00878"/>
</dbReference>
<keyword evidence="8 12" id="KW-0560">Oxidoreductase</keyword>
<evidence type="ECO:0000256" key="9">
    <source>
        <dbReference type="ARBA" id="ARBA00023004"/>
    </source>
</evidence>
<dbReference type="EC" id="1.13.11.53" evidence="12"/>
<feature type="binding site" evidence="12">
    <location>
        <position position="133"/>
    </location>
    <ligand>
        <name>Ni(2+)</name>
        <dbReference type="ChEBI" id="CHEBI:49786"/>
        <note>for nickel-dependent acireductone dioxygenase activity</note>
    </ligand>
</feature>
<dbReference type="CDD" id="cd02232">
    <property type="entry name" value="cupin_ARD"/>
    <property type="match status" value="1"/>
</dbReference>
<dbReference type="InterPro" id="IPR027496">
    <property type="entry name" value="ARD_euk"/>
</dbReference>
<comment type="subcellular location">
    <subcellularLocation>
        <location evidence="2">Cell membrane</location>
        <topology evidence="2">Peripheral membrane protein</topology>
        <orientation evidence="2">Cytoplasmic side</orientation>
    </subcellularLocation>
    <subcellularLocation>
        <location evidence="12">Cytoplasm</location>
    </subcellularLocation>
    <subcellularLocation>
        <location evidence="12">Nucleus</location>
    </subcellularLocation>
</comment>
<evidence type="ECO:0000313" key="13">
    <source>
        <dbReference type="EnsemblMetazoa" id="SMAR004492-PA"/>
    </source>
</evidence>
<feature type="binding site" evidence="12">
    <location>
        <position position="133"/>
    </location>
    <ligand>
        <name>Fe(2+)</name>
        <dbReference type="ChEBI" id="CHEBI:29033"/>
        <note>for iron-dependent acireductone dioxygenase activity</note>
    </ligand>
</feature>
<dbReference type="GO" id="GO:0005506">
    <property type="term" value="F:iron ion binding"/>
    <property type="evidence" value="ECO:0007669"/>
    <property type="project" value="UniProtKB-UniRule"/>
</dbReference>
<dbReference type="InterPro" id="IPR014710">
    <property type="entry name" value="RmlC-like_jellyroll"/>
</dbReference>